<evidence type="ECO:0000313" key="3">
    <source>
        <dbReference type="RefSeq" id="XP_013923861.1"/>
    </source>
</evidence>
<evidence type="ECO:0000313" key="2">
    <source>
        <dbReference type="Proteomes" id="UP000504617"/>
    </source>
</evidence>
<dbReference type="GeneID" id="106550463"/>
<gene>
    <name evidence="3" type="primary">LOC106550463</name>
</gene>
<reference evidence="3" key="1">
    <citation type="submission" date="2025-08" db="UniProtKB">
        <authorList>
            <consortium name="RefSeq"/>
        </authorList>
    </citation>
    <scope>IDENTIFICATION</scope>
    <source>
        <tissue evidence="3">Skeletal muscle</tissue>
    </source>
</reference>
<protein>
    <submittedName>
        <fullName evidence="3">Kininogen-1-like</fullName>
    </submittedName>
</protein>
<dbReference type="OrthoDB" id="9937817at2759"/>
<dbReference type="RefSeq" id="XP_013923861.1">
    <property type="nucleotide sequence ID" value="XM_014068386.1"/>
</dbReference>
<organism evidence="2 3">
    <name type="scientific">Thamnophis sirtalis</name>
    <dbReference type="NCBI Taxonomy" id="35019"/>
    <lineage>
        <taxon>Eukaryota</taxon>
        <taxon>Metazoa</taxon>
        <taxon>Chordata</taxon>
        <taxon>Craniata</taxon>
        <taxon>Vertebrata</taxon>
        <taxon>Euteleostomi</taxon>
        <taxon>Lepidosauria</taxon>
        <taxon>Squamata</taxon>
        <taxon>Bifurcata</taxon>
        <taxon>Unidentata</taxon>
        <taxon>Episquamata</taxon>
        <taxon>Toxicofera</taxon>
        <taxon>Serpentes</taxon>
        <taxon>Colubroidea</taxon>
        <taxon>Colubridae</taxon>
        <taxon>Natricinae</taxon>
        <taxon>Thamnophis</taxon>
    </lineage>
</organism>
<name>A0A6I9YI31_9SAUR</name>
<proteinExistence type="predicted"/>
<keyword evidence="2" id="KW-1185">Reference proteome</keyword>
<dbReference type="AlphaFoldDB" id="A0A6I9YI31"/>
<accession>A0A6I9YI31</accession>
<feature type="compositionally biased region" description="Basic residues" evidence="1">
    <location>
        <begin position="59"/>
        <end position="83"/>
    </location>
</feature>
<sequence>MRPWVRLQVPEVTCSETQISQNYLRVPPGFTPFRSALPVANDPEGPRVVEEFHIDPRGRRAHEKKQGHGHRHRHGHRHKHKKSKESSSEEVAVLPAIETPSQLPTSKAFLEQEANSRSPHGEPVGFPDASPVHSSSTDSPVFLHHLPDLPEPPKCPGTPWKPERAESEDTLFNDFDLYDALQD</sequence>
<feature type="region of interest" description="Disordered" evidence="1">
    <location>
        <begin position="53"/>
        <end position="175"/>
    </location>
</feature>
<dbReference type="KEGG" id="tsr:106550463"/>
<dbReference type="Proteomes" id="UP000504617">
    <property type="component" value="Unplaced"/>
</dbReference>
<evidence type="ECO:0000256" key="1">
    <source>
        <dbReference type="SAM" id="MobiDB-lite"/>
    </source>
</evidence>